<dbReference type="Gene3D" id="3.40.1190.10">
    <property type="entry name" value="Mur-like, catalytic domain"/>
    <property type="match status" value="1"/>
</dbReference>
<dbReference type="InterPro" id="IPR029066">
    <property type="entry name" value="PLP-binding_barrel"/>
</dbReference>
<keyword evidence="2 4" id="KW-0663">Pyridoxal phosphate</keyword>
<comment type="function">
    <text evidence="4">Catalyzes the interconversion of L-alanine and D-alanine. May also act on other amino acids.</text>
</comment>
<evidence type="ECO:0000256" key="2">
    <source>
        <dbReference type="ARBA" id="ARBA00022898"/>
    </source>
</evidence>
<dbReference type="SMART" id="SM01005">
    <property type="entry name" value="Ala_racemase_C"/>
    <property type="match status" value="1"/>
</dbReference>
<reference evidence="6 7" key="1">
    <citation type="submission" date="2020-12" db="EMBL/GenBank/DDBJ databases">
        <title>Bacterial novel species Pedobacter sp. SD-b isolated from soil.</title>
        <authorList>
            <person name="Jung H.-Y."/>
        </authorList>
    </citation>
    <scope>NUCLEOTIDE SEQUENCE [LARGE SCALE GENOMIC DNA]</scope>
    <source>
        <strain evidence="6 7">SD-b</strain>
    </source>
</reference>
<accession>A0ABS1BKQ8</accession>
<feature type="active site" description="Proton acceptor; specific for L-alanine" evidence="4">
    <location>
        <position position="712"/>
    </location>
</feature>
<protein>
    <recommendedName>
        <fullName evidence="4">Alanine racemase</fullName>
        <ecNumber evidence="4">5.1.1.1</ecNumber>
    </recommendedName>
</protein>
<dbReference type="InterPro" id="IPR011079">
    <property type="entry name" value="Ala_racemase_C"/>
</dbReference>
<evidence type="ECO:0000256" key="4">
    <source>
        <dbReference type="HAMAP-Rule" id="MF_01201"/>
    </source>
</evidence>
<gene>
    <name evidence="6" type="ORF">I5M32_10950</name>
</gene>
<dbReference type="InterPro" id="IPR013221">
    <property type="entry name" value="Mur_ligase_cen"/>
</dbReference>
<comment type="catalytic activity">
    <reaction evidence="4">
        <text>L-alanine = D-alanine</text>
        <dbReference type="Rhea" id="RHEA:20249"/>
        <dbReference type="ChEBI" id="CHEBI:57416"/>
        <dbReference type="ChEBI" id="CHEBI:57972"/>
        <dbReference type="EC" id="5.1.1.1"/>
    </reaction>
</comment>
<name>A0ABS1BKQ8_9SPHI</name>
<dbReference type="Gene3D" id="2.40.37.10">
    <property type="entry name" value="Lyase, Ornithine Decarboxylase, Chain A, domain 1"/>
    <property type="match status" value="1"/>
</dbReference>
<evidence type="ECO:0000313" key="6">
    <source>
        <dbReference type="EMBL" id="MBK0383474.1"/>
    </source>
</evidence>
<dbReference type="SUPFAM" id="SSF53244">
    <property type="entry name" value="MurD-like peptide ligases, peptide-binding domain"/>
    <property type="match status" value="1"/>
</dbReference>
<dbReference type="InterPro" id="IPR036615">
    <property type="entry name" value="Mur_ligase_C_dom_sf"/>
</dbReference>
<dbReference type="SUPFAM" id="SSF63418">
    <property type="entry name" value="MurE/MurF N-terminal domain"/>
    <property type="match status" value="1"/>
</dbReference>
<feature type="domain" description="Alanine racemase C-terminal" evidence="5">
    <location>
        <begin position="691"/>
        <end position="815"/>
    </location>
</feature>
<feature type="active site" description="Proton acceptor; specific for D-alanine" evidence="4">
    <location>
        <position position="486"/>
    </location>
</feature>
<organism evidence="6 7">
    <name type="scientific">Pedobacter segetis</name>
    <dbReference type="NCBI Taxonomy" id="2793069"/>
    <lineage>
        <taxon>Bacteria</taxon>
        <taxon>Pseudomonadati</taxon>
        <taxon>Bacteroidota</taxon>
        <taxon>Sphingobacteriia</taxon>
        <taxon>Sphingobacteriales</taxon>
        <taxon>Sphingobacteriaceae</taxon>
        <taxon>Pedobacter</taxon>
    </lineage>
</organism>
<proteinExistence type="inferred from homology"/>
<dbReference type="InterPro" id="IPR035911">
    <property type="entry name" value="MurE/MurF_N"/>
</dbReference>
<dbReference type="InterPro" id="IPR001608">
    <property type="entry name" value="Ala_racemase_N"/>
</dbReference>
<dbReference type="SUPFAM" id="SSF51419">
    <property type="entry name" value="PLP-binding barrel"/>
    <property type="match status" value="1"/>
</dbReference>
<dbReference type="Gene3D" id="3.40.1390.10">
    <property type="entry name" value="MurE/MurF, N-terminal domain"/>
    <property type="match status" value="1"/>
</dbReference>
<dbReference type="Pfam" id="PF08245">
    <property type="entry name" value="Mur_ligase_M"/>
    <property type="match status" value="1"/>
</dbReference>
<dbReference type="HAMAP" id="MF_01201">
    <property type="entry name" value="Ala_racemase"/>
    <property type="match status" value="1"/>
</dbReference>
<dbReference type="RefSeq" id="WP_200586282.1">
    <property type="nucleotide sequence ID" value="NZ_JAEHFY010000014.1"/>
</dbReference>
<comment type="pathway">
    <text evidence="4">Amino-acid biosynthesis; D-alanine biosynthesis; D-alanine from L-alanine: step 1/1.</text>
</comment>
<dbReference type="NCBIfam" id="TIGR00492">
    <property type="entry name" value="alr"/>
    <property type="match status" value="1"/>
</dbReference>
<evidence type="ECO:0000256" key="1">
    <source>
        <dbReference type="ARBA" id="ARBA00001933"/>
    </source>
</evidence>
<feature type="binding site" evidence="4">
    <location>
        <position position="761"/>
    </location>
    <ligand>
        <name>substrate</name>
    </ligand>
</feature>
<dbReference type="EMBL" id="JAEHFY010000014">
    <property type="protein sequence ID" value="MBK0383474.1"/>
    <property type="molecule type" value="Genomic_DNA"/>
</dbReference>
<keyword evidence="7" id="KW-1185">Reference proteome</keyword>
<evidence type="ECO:0000313" key="7">
    <source>
        <dbReference type="Proteomes" id="UP000660024"/>
    </source>
</evidence>
<evidence type="ECO:0000256" key="3">
    <source>
        <dbReference type="ARBA" id="ARBA00023235"/>
    </source>
</evidence>
<dbReference type="Gene3D" id="3.90.190.20">
    <property type="entry name" value="Mur ligase, C-terminal domain"/>
    <property type="match status" value="1"/>
</dbReference>
<keyword evidence="3 4" id="KW-0413">Isomerase</keyword>
<dbReference type="InterPro" id="IPR036565">
    <property type="entry name" value="Mur-like_cat_sf"/>
</dbReference>
<feature type="modified residue" description="N6-(pyridoxal phosphate)lysine" evidence="4">
    <location>
        <position position="486"/>
    </location>
</feature>
<comment type="cofactor">
    <cofactor evidence="1 4">
        <name>pyridoxal 5'-phosphate</name>
        <dbReference type="ChEBI" id="CHEBI:597326"/>
    </cofactor>
</comment>
<dbReference type="Gene3D" id="3.20.20.10">
    <property type="entry name" value="Alanine racemase"/>
    <property type="match status" value="1"/>
</dbReference>
<dbReference type="PANTHER" id="PTHR30511">
    <property type="entry name" value="ALANINE RACEMASE"/>
    <property type="match status" value="1"/>
</dbReference>
<dbReference type="EC" id="5.1.1.1" evidence="4"/>
<dbReference type="InterPro" id="IPR000821">
    <property type="entry name" value="Ala_racemase"/>
</dbReference>
<dbReference type="PANTHER" id="PTHR30511:SF0">
    <property type="entry name" value="ALANINE RACEMASE, CATABOLIC-RELATED"/>
    <property type="match status" value="1"/>
</dbReference>
<comment type="caution">
    <text evidence="6">The sequence shown here is derived from an EMBL/GenBank/DDBJ whole genome shotgun (WGS) entry which is preliminary data.</text>
</comment>
<dbReference type="PRINTS" id="PR00992">
    <property type="entry name" value="ALARACEMASE"/>
</dbReference>
<dbReference type="SUPFAM" id="SSF50621">
    <property type="entry name" value="Alanine racemase C-terminal domain-like"/>
    <property type="match status" value="1"/>
</dbReference>
<dbReference type="InterPro" id="IPR009006">
    <property type="entry name" value="Ala_racemase/Decarboxylase_C"/>
</dbReference>
<dbReference type="Pfam" id="PF01168">
    <property type="entry name" value="Ala_racemase_N"/>
    <property type="match status" value="1"/>
</dbReference>
<evidence type="ECO:0000259" key="5">
    <source>
        <dbReference type="SMART" id="SM01005"/>
    </source>
</evidence>
<dbReference type="SUPFAM" id="SSF53623">
    <property type="entry name" value="MurD-like peptide ligases, catalytic domain"/>
    <property type="match status" value="1"/>
</dbReference>
<sequence length="817" mass="92780">MKELSYNIQNIAEIVGERTLLHRPNQNIKHLLTDSRKITDAKSSVFFALEGKRDAHQYINGLYAAGVRSFIITATNFPTDKCPDANFIWVKNALRAMQKLATSHRENFNYPVIGITGSNGKTMVKEWLYQLLVTEKEIIRSPKSYNSQMGVALSVWQMNHFYDLGIFEAGISTVGEMDALAQMIKPNIGVLTNIGAAHDEGFKNRTEKLQEKLKFFKNAEVVILNKGYIGESQNLKNIFTWSLTEKADLQVLSLHKKEGKTLIKAVFHQNEIAIKIPFTDHASVENAITCWATMLYLGYGQNIIEKRMMSLLPVKMRLELKKGINQTDIIDDSYNSDFSSLDIAIDFLNQQNQHPTKTLILSDISQSGIAEKELYQNIAQLIKNKGVKKFIGIGPSLKKHRSYFEEGNLFYDDTDDFLKNFDWESITNETILIKGARHFEFERISKKLSLKVHETVLEINLNAIVNNLNHYKRKLKPGVKLMAMVKAFAYGSGSEEIANLLQHNGVDYLSVAYADEGIELREAGITIPIMVLGPEISNFEAMINYNLEPEVYSLRILKAFADLVSKKKIKEQWIHIKLDTGMHRLGFMEDETEELLSFLKQHPTIKVKSMFSHLAASESDLHHDYTQQQIAEFEKITTNFETELGYTFLKHICNTSAISKWPNAQFDMVRLGIGLYGIEGIIEERNYLANVANLKTTISQIKSLKKGDSVGYGRNGVMQKDGMIATVKIGYADGFPRSLGNGNGEMLINNQRIKTIGNICMDMTMLDLSDFEVNIEDEVLVFGEDLSVYEMAQKLGTIPYEVITNISQRVKRVYYYE</sequence>
<keyword evidence="6" id="KW-0436">Ligase</keyword>
<dbReference type="NCBIfam" id="NF008897">
    <property type="entry name" value="PRK11930.1"/>
    <property type="match status" value="1"/>
</dbReference>
<comment type="similarity">
    <text evidence="4">Belongs to the alanine racemase family.</text>
</comment>
<dbReference type="CDD" id="cd00430">
    <property type="entry name" value="PLPDE_III_AR"/>
    <property type="match status" value="1"/>
</dbReference>
<dbReference type="Proteomes" id="UP000660024">
    <property type="component" value="Unassembled WGS sequence"/>
</dbReference>
<dbReference type="GO" id="GO:0016874">
    <property type="term" value="F:ligase activity"/>
    <property type="evidence" value="ECO:0007669"/>
    <property type="project" value="UniProtKB-KW"/>
</dbReference>
<dbReference type="Pfam" id="PF00842">
    <property type="entry name" value="Ala_racemase_C"/>
    <property type="match status" value="1"/>
</dbReference>
<feature type="binding site" evidence="4">
    <location>
        <position position="584"/>
    </location>
    <ligand>
        <name>substrate</name>
    </ligand>
</feature>